<dbReference type="Pfam" id="PF22483">
    <property type="entry name" value="Mu-transpos_C_2"/>
    <property type="match status" value="1"/>
</dbReference>
<feature type="compositionally biased region" description="Basic and acidic residues" evidence="1">
    <location>
        <begin position="481"/>
        <end position="490"/>
    </location>
</feature>
<dbReference type="PANTHER" id="PTHR35004:SF8">
    <property type="entry name" value="TRANSPOSASE RV3428C-RELATED"/>
    <property type="match status" value="1"/>
</dbReference>
<evidence type="ECO:0000259" key="2">
    <source>
        <dbReference type="Pfam" id="PF22483"/>
    </source>
</evidence>
<organism evidence="3 4">
    <name type="scientific">Streptomyces violaceus</name>
    <name type="common">Streptomyces venezuelae</name>
    <dbReference type="NCBI Taxonomy" id="1936"/>
    <lineage>
        <taxon>Bacteria</taxon>
        <taxon>Bacillati</taxon>
        <taxon>Actinomycetota</taxon>
        <taxon>Actinomycetes</taxon>
        <taxon>Kitasatosporales</taxon>
        <taxon>Streptomycetaceae</taxon>
        <taxon>Streptomyces</taxon>
    </lineage>
</organism>
<gene>
    <name evidence="3" type="primary">istA</name>
    <name evidence="3" type="ORF">OHB29_03430</name>
</gene>
<evidence type="ECO:0000313" key="3">
    <source>
        <dbReference type="EMBL" id="WUG92148.1"/>
    </source>
</evidence>
<sequence>MRVSRVELFEQIRRDVRLDPSISQRALAAKYGVHRRTVRQAMASAIPPPRKSGQRQFRILDPATGWIDAMLRADLKAPRKQKHTIERIQKRLAEEHDFDLASYSTLRNYVRNRRPEIVAEDREGRQHLEGMVPQAHLPGEEAEVDFADVWVRVAGEVVKCHLFTLRLSHSGKAVHRVLASQAQESFLEGHAAAFRVLGGVPTKHIRYDNLKPAVRQVCTGRNRVESERWTTFRSHYGFDAFYCIPGEEGAHEKGGVEQEGGRFRRAHLVPVPDVPSLEELNARIATIDEAEDERILRGKLTSIGFNFRIEAEELAPLPTEDFECGITLTPKVDRTSRITVRQSHYSVPARFIGERVRVLLRGNELLVFERRNIVARHPRLTKRYGYRDVLDHYLEILLVKPGAMAGSTALAAARAEGSFTAIHEAFWAAALKAHGDAAGTRALIEVLLLHRRMPSEAVQVGMSAAIKAGSISPDVVAIEARKAESAARDPEPEDDENDPPPWADIPGGQLLTLPTRRPELPEDNRPPPSVDVYDQLLTRLPKGSA</sequence>
<protein>
    <submittedName>
        <fullName evidence="3">IS21 family transposase</fullName>
    </submittedName>
</protein>
<dbReference type="EMBL" id="CP107906">
    <property type="protein sequence ID" value="WUG92148.1"/>
    <property type="molecule type" value="Genomic_DNA"/>
</dbReference>
<dbReference type="PANTHER" id="PTHR35004">
    <property type="entry name" value="TRANSPOSASE RV3428C-RELATED"/>
    <property type="match status" value="1"/>
</dbReference>
<feature type="region of interest" description="Disordered" evidence="1">
    <location>
        <begin position="481"/>
        <end position="545"/>
    </location>
</feature>
<name>A0ABZ1NKA6_STRVL</name>
<dbReference type="NCBIfam" id="NF033546">
    <property type="entry name" value="transpos_IS21"/>
    <property type="match status" value="1"/>
</dbReference>
<proteinExistence type="predicted"/>
<evidence type="ECO:0000256" key="1">
    <source>
        <dbReference type="SAM" id="MobiDB-lite"/>
    </source>
</evidence>
<dbReference type="RefSeq" id="WP_328336576.1">
    <property type="nucleotide sequence ID" value="NZ_CP107906.1"/>
</dbReference>
<reference evidence="3 4" key="1">
    <citation type="submission" date="2022-10" db="EMBL/GenBank/DDBJ databases">
        <title>The complete genomes of actinobacterial strains from the NBC collection.</title>
        <authorList>
            <person name="Joergensen T.S."/>
            <person name="Alvarez Arevalo M."/>
            <person name="Sterndorff E.B."/>
            <person name="Faurdal D."/>
            <person name="Vuksanovic O."/>
            <person name="Mourched A.-S."/>
            <person name="Charusanti P."/>
            <person name="Shaw S."/>
            <person name="Blin K."/>
            <person name="Weber T."/>
        </authorList>
    </citation>
    <scope>NUCLEOTIDE SEQUENCE [LARGE SCALE GENOMIC DNA]</scope>
    <source>
        <strain evidence="3 4">NBC_00456</strain>
    </source>
</reference>
<accession>A0ABZ1NKA6</accession>
<keyword evidence="4" id="KW-1185">Reference proteome</keyword>
<evidence type="ECO:0000313" key="4">
    <source>
        <dbReference type="Proteomes" id="UP001341259"/>
    </source>
</evidence>
<dbReference type="Proteomes" id="UP001341259">
    <property type="component" value="Chromosome"/>
</dbReference>
<feature type="domain" description="Transposase for insertion sequence element IS21-like C-terminal" evidence="2">
    <location>
        <begin position="317"/>
        <end position="384"/>
    </location>
</feature>
<feature type="compositionally biased region" description="Basic and acidic residues" evidence="1">
    <location>
        <begin position="516"/>
        <end position="525"/>
    </location>
</feature>
<dbReference type="InterPro" id="IPR054353">
    <property type="entry name" value="IstA-like_C"/>
</dbReference>